<dbReference type="PANTHER" id="PTHR21636">
    <property type="entry name" value="PROTEIN DOK-7"/>
    <property type="match status" value="1"/>
</dbReference>
<evidence type="ECO:0000313" key="3">
    <source>
        <dbReference type="Proteomes" id="UP000827892"/>
    </source>
</evidence>
<name>A0AAE9CUN8_CAEBR</name>
<evidence type="ECO:0008006" key="4">
    <source>
        <dbReference type="Google" id="ProtNLM"/>
    </source>
</evidence>
<feature type="region of interest" description="Disordered" evidence="1">
    <location>
        <begin position="303"/>
        <end position="354"/>
    </location>
</feature>
<feature type="compositionally biased region" description="Basic residues" evidence="1">
    <location>
        <begin position="871"/>
        <end position="883"/>
    </location>
</feature>
<feature type="compositionally biased region" description="Low complexity" evidence="1">
    <location>
        <begin position="716"/>
        <end position="735"/>
    </location>
</feature>
<feature type="compositionally biased region" description="Low complexity" evidence="1">
    <location>
        <begin position="778"/>
        <end position="787"/>
    </location>
</feature>
<feature type="compositionally biased region" description="Low complexity" evidence="1">
    <location>
        <begin position="520"/>
        <end position="536"/>
    </location>
</feature>
<feature type="compositionally biased region" description="Pro residues" evidence="1">
    <location>
        <begin position="306"/>
        <end position="316"/>
    </location>
</feature>
<sequence>MKERVELNNNGRSIESHCKVFQNNKWEPRYIVCKLQSDLEDSLLTVYKSRKDRQKNKAKQSILLQNYIGFEKSFPLKNKNQTITVITKEYNVVLAFHLPETLLQWETWFKNVGGQSTTHYMQLLKFPNQELDPSFVNKEVRCHIHDSRLAVVYGYPAETLLYCEVTSVDISCDHMNHRVTVTPYDGSSEFVFCCPSIETFSKFLKKANEDEGSLNLYLNKKSAEGVWLQNIGSRTRKHQDSISGLSGTFSGWFNLMSPATPSINQSEIFSSRAAINTVGLGKPKEKTPVGSLKFLNGLLPEVTSLTPPPLPPPPTRKFPRTAEFPSIEKKTTESEVLSASDNAPYLGPDAKQRSTSLPDYVNVSLVINSSPPLPPLPSIQHTPELPPKEEPTPVIESQSHHEVVHRKASTMTTPPRETPRFSNCGEHKDFLPSRPPSKGRSMMDFTTLPYEESGSRFESWRKAKKFISSFSQKSHQDLLYRSVPKIGQRKASSTSALMYQPVEMRNNSFFRKSLNPFNQSQTLKSKTSLASSSSSSGEIDASAPPALNLAITSPPPSLTPRKDNKLDEPENIPAGLVRLREEGSLKMRGGVNIALARRLAAGINGSFSKYDGDRGLTHFYPQTPEEKERKIEEFLEEKRRTAQQKRLESLENPPDYSDDPLAGVVSKERERMRLMERRASSVSFNKSNTLQVTSLNDVQKKALASVTIIRRHRSNSESSGSSSSSQSISSGARSKISIKKRSNSPPQIQAPTIIQRPPSLRTLTLQKQSSSSIDSLNSTQTTRTTSSVRLPTRILVNQSSSEESRCSEESSGKSPHYFESNIGPKTAATATTPPPLEAVPHQSLARQEESRRMSEGQGSNSSEAMGQVRKGYFRKNNKTRRSNRHLDETSSASP</sequence>
<evidence type="ECO:0000313" key="2">
    <source>
        <dbReference type="EMBL" id="ULT82470.1"/>
    </source>
</evidence>
<protein>
    <recommendedName>
        <fullName evidence="4">PH domain-containing protein</fullName>
    </recommendedName>
</protein>
<dbReference type="Gene3D" id="2.30.29.30">
    <property type="entry name" value="Pleckstrin-homology domain (PH domain)/Phosphotyrosine-binding domain (PTB)"/>
    <property type="match status" value="1"/>
</dbReference>
<feature type="compositionally biased region" description="Polar residues" evidence="1">
    <location>
        <begin position="761"/>
        <end position="777"/>
    </location>
</feature>
<organism evidence="2 3">
    <name type="scientific">Caenorhabditis briggsae</name>
    <dbReference type="NCBI Taxonomy" id="6238"/>
    <lineage>
        <taxon>Eukaryota</taxon>
        <taxon>Metazoa</taxon>
        <taxon>Ecdysozoa</taxon>
        <taxon>Nematoda</taxon>
        <taxon>Chromadorea</taxon>
        <taxon>Rhabditida</taxon>
        <taxon>Rhabditina</taxon>
        <taxon>Rhabditomorpha</taxon>
        <taxon>Rhabditoidea</taxon>
        <taxon>Rhabditidae</taxon>
        <taxon>Peloderinae</taxon>
        <taxon>Caenorhabditis</taxon>
    </lineage>
</organism>
<feature type="region of interest" description="Disordered" evidence="1">
    <location>
        <begin position="372"/>
        <end position="444"/>
    </location>
</feature>
<accession>A0AAE9CUN8</accession>
<evidence type="ECO:0000256" key="1">
    <source>
        <dbReference type="SAM" id="MobiDB-lite"/>
    </source>
</evidence>
<feature type="compositionally biased region" description="Basic and acidic residues" evidence="1">
    <location>
        <begin position="639"/>
        <end position="649"/>
    </location>
</feature>
<dbReference type="GO" id="GO:0019901">
    <property type="term" value="F:protein kinase binding"/>
    <property type="evidence" value="ECO:0007669"/>
    <property type="project" value="InterPro"/>
</dbReference>
<gene>
    <name evidence="2" type="ORF">L3Y34_012026</name>
</gene>
<dbReference type="EMBL" id="CP090896">
    <property type="protein sequence ID" value="ULT82470.1"/>
    <property type="molecule type" value="Genomic_DNA"/>
</dbReference>
<dbReference type="PANTHER" id="PTHR21636:SF2">
    <property type="entry name" value="PROTEIN DOK-7"/>
    <property type="match status" value="1"/>
</dbReference>
<dbReference type="InterPro" id="IPR037746">
    <property type="entry name" value="Dok-7"/>
</dbReference>
<feature type="compositionally biased region" description="Basic and acidic residues" evidence="1">
    <location>
        <begin position="802"/>
        <end position="811"/>
    </location>
</feature>
<proteinExistence type="predicted"/>
<reference evidence="2 3" key="1">
    <citation type="submission" date="2022-05" db="EMBL/GenBank/DDBJ databases">
        <title>Chromosome-level reference genomes for two strains of Caenorhabditis briggsae: an improved platform for comparative genomics.</title>
        <authorList>
            <person name="Stevens L."/>
            <person name="Andersen E.C."/>
        </authorList>
    </citation>
    <scope>NUCLEOTIDE SEQUENCE [LARGE SCALE GENOMIC DNA]</scope>
    <source>
        <strain evidence="2">QX1410_ONT</strain>
        <tissue evidence="2">Whole-organism</tissue>
    </source>
</reference>
<dbReference type="InterPro" id="IPR011993">
    <property type="entry name" value="PH-like_dom_sf"/>
</dbReference>
<dbReference type="AlphaFoldDB" id="A0AAE9CUN8"/>
<dbReference type="Proteomes" id="UP000827892">
    <property type="component" value="Chromosome X"/>
</dbReference>
<feature type="region of interest" description="Disordered" evidence="1">
    <location>
        <begin position="520"/>
        <end position="570"/>
    </location>
</feature>
<feature type="region of interest" description="Disordered" evidence="1">
    <location>
        <begin position="639"/>
        <end position="663"/>
    </location>
</feature>
<feature type="region of interest" description="Disordered" evidence="1">
    <location>
        <begin position="712"/>
        <end position="894"/>
    </location>
</feature>
<dbReference type="SUPFAM" id="SSF50729">
    <property type="entry name" value="PH domain-like"/>
    <property type="match status" value="1"/>
</dbReference>